<dbReference type="Proteomes" id="UP000292957">
    <property type="component" value="Unassembled WGS sequence"/>
</dbReference>
<evidence type="ECO:0000313" key="2">
    <source>
        <dbReference type="EMBL" id="TBU28947.1"/>
    </source>
</evidence>
<dbReference type="EMBL" id="ML143417">
    <property type="protein sequence ID" value="TBU28947.1"/>
    <property type="molecule type" value="Genomic_DNA"/>
</dbReference>
<evidence type="ECO:0000256" key="1">
    <source>
        <dbReference type="SAM" id="MobiDB-lite"/>
    </source>
</evidence>
<sequence length="95" mass="10975">MKAGWLWNRPLDNYPASNPALQYAYSCRTATQNYEEVRLRGEAIHPRDMSSLGWSACTWGWKSTALQHCRDRRGSRDGYGRKRFRKSESEPGGVH</sequence>
<organism evidence="2">
    <name type="scientific">Dichomitus squalens</name>
    <dbReference type="NCBI Taxonomy" id="114155"/>
    <lineage>
        <taxon>Eukaryota</taxon>
        <taxon>Fungi</taxon>
        <taxon>Dikarya</taxon>
        <taxon>Basidiomycota</taxon>
        <taxon>Agaricomycotina</taxon>
        <taxon>Agaricomycetes</taxon>
        <taxon>Polyporales</taxon>
        <taxon>Polyporaceae</taxon>
        <taxon>Dichomitus</taxon>
    </lineage>
</organism>
<gene>
    <name evidence="2" type="ORF">BD311DRAFT_757507</name>
</gene>
<accession>A0A4Q9MP84</accession>
<proteinExistence type="predicted"/>
<dbReference type="AlphaFoldDB" id="A0A4Q9MP84"/>
<name>A0A4Q9MP84_9APHY</name>
<protein>
    <submittedName>
        <fullName evidence="2">Uncharacterized protein</fullName>
    </submittedName>
</protein>
<feature type="region of interest" description="Disordered" evidence="1">
    <location>
        <begin position="72"/>
        <end position="95"/>
    </location>
</feature>
<reference evidence="2" key="1">
    <citation type="submission" date="2019-01" db="EMBL/GenBank/DDBJ databases">
        <title>Draft genome sequences of three monokaryotic isolates of the white-rot basidiomycete fungus Dichomitus squalens.</title>
        <authorList>
            <consortium name="DOE Joint Genome Institute"/>
            <person name="Lopez S.C."/>
            <person name="Andreopoulos B."/>
            <person name="Pangilinan J."/>
            <person name="Lipzen A."/>
            <person name="Riley R."/>
            <person name="Ahrendt S."/>
            <person name="Ng V."/>
            <person name="Barry K."/>
            <person name="Daum C."/>
            <person name="Grigoriev I.V."/>
            <person name="Hilden K.S."/>
            <person name="Makela M.R."/>
            <person name="de Vries R.P."/>
        </authorList>
    </citation>
    <scope>NUCLEOTIDE SEQUENCE [LARGE SCALE GENOMIC DNA]</scope>
    <source>
        <strain evidence="2">OM18370.1</strain>
    </source>
</reference>